<dbReference type="AlphaFoldDB" id="A0A653DDS8"/>
<dbReference type="EMBL" id="CAACVG010011568">
    <property type="protein sequence ID" value="VEN58352.1"/>
    <property type="molecule type" value="Genomic_DNA"/>
</dbReference>
<accession>A0A653DDS8</accession>
<reference evidence="1 2" key="1">
    <citation type="submission" date="2019-01" db="EMBL/GenBank/DDBJ databases">
        <authorList>
            <person name="Sayadi A."/>
        </authorList>
    </citation>
    <scope>NUCLEOTIDE SEQUENCE [LARGE SCALE GENOMIC DNA]</scope>
</reference>
<keyword evidence="2" id="KW-1185">Reference proteome</keyword>
<feature type="non-terminal residue" evidence="1">
    <location>
        <position position="50"/>
    </location>
</feature>
<protein>
    <submittedName>
        <fullName evidence="1">Uncharacterized protein</fullName>
    </submittedName>
</protein>
<dbReference type="OrthoDB" id="10015795at2759"/>
<gene>
    <name evidence="1" type="ORF">CALMAC_LOCUS16735</name>
</gene>
<sequence length="50" mass="5725">MDCKKTWSVVPFIDDKTVAAVPSNWIIGQLRYWPPLTGEKLMNAIRACEM</sequence>
<name>A0A653DDS8_CALMS</name>
<organism evidence="1 2">
    <name type="scientific">Callosobruchus maculatus</name>
    <name type="common">Southern cowpea weevil</name>
    <name type="synonym">Pulse bruchid</name>
    <dbReference type="NCBI Taxonomy" id="64391"/>
    <lineage>
        <taxon>Eukaryota</taxon>
        <taxon>Metazoa</taxon>
        <taxon>Ecdysozoa</taxon>
        <taxon>Arthropoda</taxon>
        <taxon>Hexapoda</taxon>
        <taxon>Insecta</taxon>
        <taxon>Pterygota</taxon>
        <taxon>Neoptera</taxon>
        <taxon>Endopterygota</taxon>
        <taxon>Coleoptera</taxon>
        <taxon>Polyphaga</taxon>
        <taxon>Cucujiformia</taxon>
        <taxon>Chrysomeloidea</taxon>
        <taxon>Chrysomelidae</taxon>
        <taxon>Bruchinae</taxon>
        <taxon>Bruchini</taxon>
        <taxon>Callosobruchus</taxon>
    </lineage>
</organism>
<evidence type="ECO:0000313" key="2">
    <source>
        <dbReference type="Proteomes" id="UP000410492"/>
    </source>
</evidence>
<dbReference type="Proteomes" id="UP000410492">
    <property type="component" value="Unassembled WGS sequence"/>
</dbReference>
<proteinExistence type="predicted"/>
<evidence type="ECO:0000313" key="1">
    <source>
        <dbReference type="EMBL" id="VEN58352.1"/>
    </source>
</evidence>